<evidence type="ECO:0000256" key="2">
    <source>
        <dbReference type="SAM" id="MobiDB-lite"/>
    </source>
</evidence>
<feature type="region of interest" description="Disordered" evidence="2">
    <location>
        <begin position="210"/>
        <end position="243"/>
    </location>
</feature>
<feature type="compositionally biased region" description="Basic and acidic residues" evidence="2">
    <location>
        <begin position="215"/>
        <end position="243"/>
    </location>
</feature>
<dbReference type="Gene3D" id="2.40.70.10">
    <property type="entry name" value="Acid Proteases"/>
    <property type="match status" value="2"/>
</dbReference>
<dbReference type="PANTHER" id="PTHR46481">
    <property type="entry name" value="ZINC FINGER BED DOMAIN-CONTAINING PROTEIN 4"/>
    <property type="match status" value="1"/>
</dbReference>
<dbReference type="InterPro" id="IPR052035">
    <property type="entry name" value="ZnF_BED_domain_contain"/>
</dbReference>
<evidence type="ECO:0000313" key="5">
    <source>
        <dbReference type="Proteomes" id="UP000075243"/>
    </source>
</evidence>
<dbReference type="Pfam" id="PF14372">
    <property type="entry name" value="hAT-like_RNase-H"/>
    <property type="match status" value="1"/>
</dbReference>
<feature type="domain" description="hAT-like transposase RNase-H fold" evidence="3">
    <location>
        <begin position="567"/>
        <end position="659"/>
    </location>
</feature>
<dbReference type="EMBL" id="KQ483768">
    <property type="protein sequence ID" value="KYP41519.1"/>
    <property type="molecule type" value="Genomic_DNA"/>
</dbReference>
<evidence type="ECO:0000313" key="4">
    <source>
        <dbReference type="EMBL" id="KYP41519.1"/>
    </source>
</evidence>
<evidence type="ECO:0000259" key="3">
    <source>
        <dbReference type="Pfam" id="PF14372"/>
    </source>
</evidence>
<protein>
    <submittedName>
        <fullName evidence="4">AC transposase</fullName>
    </submittedName>
</protein>
<dbReference type="InterPro" id="IPR012337">
    <property type="entry name" value="RNaseH-like_sf"/>
</dbReference>
<dbReference type="GO" id="GO:0003677">
    <property type="term" value="F:DNA binding"/>
    <property type="evidence" value="ECO:0007669"/>
    <property type="project" value="UniProtKB-KW"/>
</dbReference>
<dbReference type="SUPFAM" id="SSF50630">
    <property type="entry name" value="Acid proteases"/>
    <property type="match status" value="2"/>
</dbReference>
<dbReference type="CDD" id="cd00303">
    <property type="entry name" value="retropepsin_like"/>
    <property type="match status" value="2"/>
</dbReference>
<dbReference type="InterPro" id="IPR025525">
    <property type="entry name" value="hAT-like_transposase_RNase-H"/>
</dbReference>
<reference evidence="4" key="1">
    <citation type="journal article" date="2012" name="Nat. Biotechnol.">
        <title>Draft genome sequence of pigeonpea (Cajanus cajan), an orphan legume crop of resource-poor farmers.</title>
        <authorList>
            <person name="Varshney R.K."/>
            <person name="Chen W."/>
            <person name="Li Y."/>
            <person name="Bharti A.K."/>
            <person name="Saxena R.K."/>
            <person name="Schlueter J.A."/>
            <person name="Donoghue M.T."/>
            <person name="Azam S."/>
            <person name="Fan G."/>
            <person name="Whaley A.M."/>
            <person name="Farmer A.D."/>
            <person name="Sheridan J."/>
            <person name="Iwata A."/>
            <person name="Tuteja R."/>
            <person name="Penmetsa R.V."/>
            <person name="Wu W."/>
            <person name="Upadhyaya H.D."/>
            <person name="Yang S.P."/>
            <person name="Shah T."/>
            <person name="Saxena K.B."/>
            <person name="Michael T."/>
            <person name="McCombie W.R."/>
            <person name="Yang B."/>
            <person name="Zhang G."/>
            <person name="Yang H."/>
            <person name="Wang J."/>
            <person name="Spillane C."/>
            <person name="Cook D.R."/>
            <person name="May G.D."/>
            <person name="Xu X."/>
            <person name="Jackson S.A."/>
        </authorList>
    </citation>
    <scope>NUCLEOTIDE SEQUENCE [LARGE SCALE GENOMIC DNA]</scope>
</reference>
<dbReference type="PANTHER" id="PTHR46481:SF11">
    <property type="entry name" value="ZINC FINGER BED DOMAIN-CONTAINING PROTEIN RICESLEEPER 2-LIKE"/>
    <property type="match status" value="1"/>
</dbReference>
<organism evidence="4 5">
    <name type="scientific">Cajanus cajan</name>
    <name type="common">Pigeon pea</name>
    <name type="synonym">Cajanus indicus</name>
    <dbReference type="NCBI Taxonomy" id="3821"/>
    <lineage>
        <taxon>Eukaryota</taxon>
        <taxon>Viridiplantae</taxon>
        <taxon>Streptophyta</taxon>
        <taxon>Embryophyta</taxon>
        <taxon>Tracheophyta</taxon>
        <taxon>Spermatophyta</taxon>
        <taxon>Magnoliopsida</taxon>
        <taxon>eudicotyledons</taxon>
        <taxon>Gunneridae</taxon>
        <taxon>Pentapetalae</taxon>
        <taxon>rosids</taxon>
        <taxon>fabids</taxon>
        <taxon>Fabales</taxon>
        <taxon>Fabaceae</taxon>
        <taxon>Papilionoideae</taxon>
        <taxon>50 kb inversion clade</taxon>
        <taxon>NPAAA clade</taxon>
        <taxon>indigoferoid/millettioid clade</taxon>
        <taxon>Phaseoleae</taxon>
        <taxon>Cajanus</taxon>
    </lineage>
</organism>
<evidence type="ECO:0000256" key="1">
    <source>
        <dbReference type="ARBA" id="ARBA00023125"/>
    </source>
</evidence>
<dbReference type="Gramene" id="C.cajan_37591.t">
    <property type="protein sequence ID" value="C.cajan_37591.t"/>
    <property type="gene ID" value="C.cajan_37591"/>
</dbReference>
<dbReference type="InterPro" id="IPR021109">
    <property type="entry name" value="Peptidase_aspartic_dom_sf"/>
</dbReference>
<gene>
    <name evidence="4" type="ORF">KK1_037105</name>
</gene>
<keyword evidence="5" id="KW-1185">Reference proteome</keyword>
<accession>A0A151RG51</accession>
<sequence>MESVNEQEDLHKEDFFGDPNYESKIIWVNQISRVIPRFNSAVFDSPTQEMKDHLKPLLLTLMIEGHEVNKVLVDEGAAINILSQIMLKRFGKTLADLKPHNILISDYAGKSSQPEGMILLDVQIGSVKRTTMFIFTPSKANFNVLLGREWIHKVGVVPSTLHQKVFFWNDDEHLEVLEADQKEYETARILAYMAERIANGVDECDDFEMAQGGIQREKDEETTGTKAKEKEENQKDQYRKKALKTSEKESLEIKIGDEQSRVSERGEERLNCVFDDAPLGFEKGESDELKVESQDPLEEVNLGTIENRRITYINKLAKESFKEQIVRVLHEYRNGTKHLHHHLDICVLKKASTSGKGGQTMFFSKVLGLGKKELACGSYNEENARRELALMYIARISTFNSGPYWICMICSNNSTIISTSFKKYNEERDTNERRVTITSDMWTTSNQKKGYMAITTHYIDGNWTLQSIILRFVYVPAPHTADRLCNVLIDCLLDWNLDTKLSTITLDNCSTNDSMIEKIKDKLQLDRLIHNGSLLHMCCYAHILNLIVKEGLGVVKEGVEKNSGKCSIHFFPKICEIKLAIDEWVKSPNQIIHNMAKQMLNKFESYWRVIHDIKGVASVLDPRYKMDLLEYYFDKLYDIDCDLEISRIRQLCYDLVSEYQAKKNERSSFGFSSFEEGNVGDNGMSDFMEMYNSSRVGNTYLPNAHVPIGKWTTPQRLNVGMGRGKQIVNYSKNPFSRGPRFMSNMQQRMRKATFEGHKGNQFLIPVPYEERRLYTREDFFGDPNYESKIVWMNQIFRVIPKFNSAMFDSPTQEMKDHLKPLLLTLMIEGFEANNSTNKVLVDGGAAINILPQTMLKRFGKTLADLKPHNILISNYAGKSSQAEGMILLDVQIGSVKRTTMFIVTPSKANFNVLLGREWIHGVGAVPSIVHQKVFFWNDDEHLERLDADQKEYQTGMYFADQQITTFVKTKPFDALDPYVLEEEEGVKKTFC</sequence>
<dbReference type="SUPFAM" id="SSF53098">
    <property type="entry name" value="Ribonuclease H-like"/>
    <property type="match status" value="1"/>
</dbReference>
<name>A0A151RG51_CAJCA</name>
<dbReference type="AlphaFoldDB" id="A0A151RG51"/>
<keyword evidence="1" id="KW-0238">DNA-binding</keyword>
<dbReference type="Proteomes" id="UP000075243">
    <property type="component" value="Unassembled WGS sequence"/>
</dbReference>
<proteinExistence type="predicted"/>